<gene>
    <name evidence="2" type="primary">ORF7973</name>
</gene>
<dbReference type="AlphaFoldDB" id="A0A0B6Y137"/>
<keyword evidence="1" id="KW-0472">Membrane</keyword>
<organism evidence="2">
    <name type="scientific">Arion vulgaris</name>
    <dbReference type="NCBI Taxonomy" id="1028688"/>
    <lineage>
        <taxon>Eukaryota</taxon>
        <taxon>Metazoa</taxon>
        <taxon>Spiralia</taxon>
        <taxon>Lophotrochozoa</taxon>
        <taxon>Mollusca</taxon>
        <taxon>Gastropoda</taxon>
        <taxon>Heterobranchia</taxon>
        <taxon>Euthyneura</taxon>
        <taxon>Panpulmonata</taxon>
        <taxon>Eupulmonata</taxon>
        <taxon>Stylommatophora</taxon>
        <taxon>Helicina</taxon>
        <taxon>Arionoidea</taxon>
        <taxon>Arionidae</taxon>
        <taxon>Arion</taxon>
    </lineage>
</organism>
<feature type="transmembrane region" description="Helical" evidence="1">
    <location>
        <begin position="50"/>
        <end position="72"/>
    </location>
</feature>
<proteinExistence type="predicted"/>
<keyword evidence="1" id="KW-0812">Transmembrane</keyword>
<sequence>MSICLLAINQFSLKYVSDCQFDIDRRASTDVLLLNYQQHKPILLQEKLKIASFILNAILAVLIDIGSLKWLMV</sequence>
<reference evidence="2" key="1">
    <citation type="submission" date="2014-12" db="EMBL/GenBank/DDBJ databases">
        <title>Insight into the proteome of Arion vulgaris.</title>
        <authorList>
            <person name="Aradska J."/>
            <person name="Bulat T."/>
            <person name="Smidak R."/>
            <person name="Sarate P."/>
            <person name="Gangsoo J."/>
            <person name="Sialana F."/>
            <person name="Bilban M."/>
            <person name="Lubec G."/>
        </authorList>
    </citation>
    <scope>NUCLEOTIDE SEQUENCE</scope>
    <source>
        <tissue evidence="2">Skin</tissue>
    </source>
</reference>
<keyword evidence="1" id="KW-1133">Transmembrane helix</keyword>
<evidence type="ECO:0000313" key="2">
    <source>
        <dbReference type="EMBL" id="CEK49511.1"/>
    </source>
</evidence>
<dbReference type="EMBL" id="HACG01002646">
    <property type="protein sequence ID" value="CEK49511.1"/>
    <property type="molecule type" value="Transcribed_RNA"/>
</dbReference>
<name>A0A0B6Y137_9EUPU</name>
<evidence type="ECO:0000256" key="1">
    <source>
        <dbReference type="SAM" id="Phobius"/>
    </source>
</evidence>
<accession>A0A0B6Y137</accession>
<protein>
    <submittedName>
        <fullName evidence="2">Uncharacterized protein</fullName>
    </submittedName>
</protein>